<keyword evidence="2" id="KW-1185">Reference proteome</keyword>
<dbReference type="EMBL" id="CP144696">
    <property type="protein sequence ID" value="WVZ12096.1"/>
    <property type="molecule type" value="Genomic_DNA"/>
</dbReference>
<dbReference type="AlphaFoldDB" id="A0AAQ3NNG6"/>
<evidence type="ECO:0000313" key="1">
    <source>
        <dbReference type="EMBL" id="WVZ12096.1"/>
    </source>
</evidence>
<proteinExistence type="predicted"/>
<evidence type="ECO:0000313" key="2">
    <source>
        <dbReference type="Proteomes" id="UP001374535"/>
    </source>
</evidence>
<dbReference type="Proteomes" id="UP001374535">
    <property type="component" value="Chromosome 5"/>
</dbReference>
<protein>
    <submittedName>
        <fullName evidence="1">Uncharacterized protein</fullName>
    </submittedName>
</protein>
<accession>A0AAQ3NNG6</accession>
<reference evidence="1 2" key="1">
    <citation type="journal article" date="2023" name="Life. Sci Alliance">
        <title>Evolutionary insights into 3D genome organization and epigenetic landscape of Vigna mungo.</title>
        <authorList>
            <person name="Junaid A."/>
            <person name="Singh B."/>
            <person name="Bhatia S."/>
        </authorList>
    </citation>
    <scope>NUCLEOTIDE SEQUENCE [LARGE SCALE GENOMIC DNA]</scope>
    <source>
        <strain evidence="1">Urdbean</strain>
    </source>
</reference>
<sequence>MLYCRSNVKLIKHHLKINPPSVHQTHMTTSREKIHKCDTIGLCSLRTHLFKQLQGFNAATILRKSGYHCIPRNYISRRHPPKDAASITQTSTLCIHGRKSTSNRNFQAKTILNNPGMHLLSLI</sequence>
<gene>
    <name evidence="1" type="ORF">V8G54_016626</name>
</gene>
<organism evidence="1 2">
    <name type="scientific">Vigna mungo</name>
    <name type="common">Black gram</name>
    <name type="synonym">Phaseolus mungo</name>
    <dbReference type="NCBI Taxonomy" id="3915"/>
    <lineage>
        <taxon>Eukaryota</taxon>
        <taxon>Viridiplantae</taxon>
        <taxon>Streptophyta</taxon>
        <taxon>Embryophyta</taxon>
        <taxon>Tracheophyta</taxon>
        <taxon>Spermatophyta</taxon>
        <taxon>Magnoliopsida</taxon>
        <taxon>eudicotyledons</taxon>
        <taxon>Gunneridae</taxon>
        <taxon>Pentapetalae</taxon>
        <taxon>rosids</taxon>
        <taxon>fabids</taxon>
        <taxon>Fabales</taxon>
        <taxon>Fabaceae</taxon>
        <taxon>Papilionoideae</taxon>
        <taxon>50 kb inversion clade</taxon>
        <taxon>NPAAA clade</taxon>
        <taxon>indigoferoid/millettioid clade</taxon>
        <taxon>Phaseoleae</taxon>
        <taxon>Vigna</taxon>
    </lineage>
</organism>
<name>A0AAQ3NNG6_VIGMU</name>